<protein>
    <submittedName>
        <fullName evidence="6">Gamma-aminobutyraldehyde dehydrogenase</fullName>
    </submittedName>
</protein>
<dbReference type="GO" id="GO:0004030">
    <property type="term" value="F:aldehyde dehydrogenase [NAD(P)+] activity"/>
    <property type="evidence" value="ECO:0007669"/>
    <property type="project" value="UniProtKB-ARBA"/>
</dbReference>
<dbReference type="AlphaFoldDB" id="W0HVT5"/>
<dbReference type="CDD" id="cd07092">
    <property type="entry name" value="ALDH_ABALDH-YdcW"/>
    <property type="match status" value="1"/>
</dbReference>
<evidence type="ECO:0000256" key="3">
    <source>
        <dbReference type="PROSITE-ProRule" id="PRU10007"/>
    </source>
</evidence>
<dbReference type="SUPFAM" id="SSF53720">
    <property type="entry name" value="ALDH-like"/>
    <property type="match status" value="1"/>
</dbReference>
<dbReference type="InterPro" id="IPR016162">
    <property type="entry name" value="Ald_DH_N"/>
</dbReference>
<gene>
    <name evidence="6" type="ORF">Sant_1574</name>
</gene>
<name>W0HVT5_9GAMM</name>
<feature type="active site" evidence="3">
    <location>
        <position position="246"/>
    </location>
</feature>
<evidence type="ECO:0000259" key="5">
    <source>
        <dbReference type="Pfam" id="PF00171"/>
    </source>
</evidence>
<dbReference type="InterPro" id="IPR016163">
    <property type="entry name" value="Ald_DH_C"/>
</dbReference>
<dbReference type="GO" id="GO:0009447">
    <property type="term" value="P:putrescine catabolic process"/>
    <property type="evidence" value="ECO:0007669"/>
    <property type="project" value="UniProtKB-ARBA"/>
</dbReference>
<dbReference type="FunFam" id="3.40.309.10:FF:000010">
    <property type="entry name" value="Gamma-aminobutyraldehyde dehydrogenase"/>
    <property type="match status" value="1"/>
</dbReference>
<evidence type="ECO:0000313" key="7">
    <source>
        <dbReference type="Proteomes" id="UP000019028"/>
    </source>
</evidence>
<dbReference type="InterPro" id="IPR015657">
    <property type="entry name" value="Aminobutyraldehyde_DH"/>
</dbReference>
<keyword evidence="2" id="KW-0520">NAD</keyword>
<dbReference type="EMBL" id="CP006569">
    <property type="protein sequence ID" value="AHF76632.1"/>
    <property type="molecule type" value="Genomic_DNA"/>
</dbReference>
<organism evidence="6 7">
    <name type="scientific">Sodalis praecaptivus</name>
    <dbReference type="NCBI Taxonomy" id="1239307"/>
    <lineage>
        <taxon>Bacteria</taxon>
        <taxon>Pseudomonadati</taxon>
        <taxon>Pseudomonadota</taxon>
        <taxon>Gammaproteobacteria</taxon>
        <taxon>Enterobacterales</taxon>
        <taxon>Bruguierivoracaceae</taxon>
        <taxon>Sodalis</taxon>
    </lineage>
</organism>
<dbReference type="HOGENOM" id="CLU_005391_0_0_6"/>
<comment type="similarity">
    <text evidence="4">Belongs to the aldehyde dehydrogenase family.</text>
</comment>
<dbReference type="NCBIfam" id="NF010000">
    <property type="entry name" value="PRK13473.1"/>
    <property type="match status" value="1"/>
</dbReference>
<dbReference type="FunFam" id="3.40.605.10:FF:000001">
    <property type="entry name" value="Aldehyde dehydrogenase 1"/>
    <property type="match status" value="1"/>
</dbReference>
<evidence type="ECO:0000256" key="4">
    <source>
        <dbReference type="RuleBase" id="RU003345"/>
    </source>
</evidence>
<proteinExistence type="inferred from homology"/>
<evidence type="ECO:0000313" key="6">
    <source>
        <dbReference type="EMBL" id="AHF76632.1"/>
    </source>
</evidence>
<dbReference type="Gene3D" id="3.40.605.10">
    <property type="entry name" value="Aldehyde Dehydrogenase, Chain A, domain 1"/>
    <property type="match status" value="1"/>
</dbReference>
<dbReference type="KEGG" id="sod:Sant_1574"/>
<dbReference type="PANTHER" id="PTHR11699">
    <property type="entry name" value="ALDEHYDE DEHYDROGENASE-RELATED"/>
    <property type="match status" value="1"/>
</dbReference>
<dbReference type="OrthoDB" id="9812625at2"/>
<dbReference type="Proteomes" id="UP000019028">
    <property type="component" value="Chromosome"/>
</dbReference>
<dbReference type="InterPro" id="IPR016161">
    <property type="entry name" value="Ald_DH/histidinol_DH"/>
</dbReference>
<sequence>MNDTLLIGGAAVMGGGAPLPVLNPATGEVIVTLRQASVAQVDAAVTAADAAFDLWGKTTPKTRAACLLRLADAIEQHAETLAKLESLNCGKPYHCVLADEIPAIADVFRFFAGASRCLNGSAAGEYLEDHTSFIRRDPIGVIASITPWNYPLMMAAWKLAPALAAGNCVVLKPADQTPLTTLYLATLLAEIFPAGVVNIVLGTAGGVGDALTGHEKVRMVSLTGSIATGAHILAHTADGIKKTHMELGGKAPVIVFDDADLDAVVEGVRTFGFYNAGQDCTAACRLYVQRGIYDALVSRLGAAVATLRAGSPDDATTELGPLISEAHLHKVAGFVERARQLPHIRVVTGGNRVEGKGFYFQPTVLADARHDDEIVRQEVFGPVVSVTPFDDEQQVLRWANDSHYGLASSVWTRDTQCALRVSARLQYGCTWVNTHFMLVSEMPHGGQKLSGYGKDMSLYGLEDYTAIRHIMIKH</sequence>
<keyword evidence="1 4" id="KW-0560">Oxidoreductase</keyword>
<dbReference type="InterPro" id="IPR029510">
    <property type="entry name" value="Ald_DH_CS_GLU"/>
</dbReference>
<evidence type="ECO:0000256" key="1">
    <source>
        <dbReference type="ARBA" id="ARBA00023002"/>
    </source>
</evidence>
<dbReference type="Pfam" id="PF00171">
    <property type="entry name" value="Aldedh"/>
    <property type="match status" value="1"/>
</dbReference>
<keyword evidence="7" id="KW-1185">Reference proteome</keyword>
<evidence type="ECO:0000256" key="2">
    <source>
        <dbReference type="ARBA" id="ARBA00023027"/>
    </source>
</evidence>
<feature type="domain" description="Aldehyde dehydrogenase" evidence="5">
    <location>
        <begin position="19"/>
        <end position="470"/>
    </location>
</feature>
<accession>W0HVT5</accession>
<dbReference type="RefSeq" id="WP_025421767.1">
    <property type="nucleotide sequence ID" value="NZ_CP006569.1"/>
</dbReference>
<dbReference type="PROSITE" id="PS00687">
    <property type="entry name" value="ALDEHYDE_DEHYDR_GLU"/>
    <property type="match status" value="1"/>
</dbReference>
<dbReference type="Gene3D" id="3.40.309.10">
    <property type="entry name" value="Aldehyde Dehydrogenase, Chain A, domain 2"/>
    <property type="match status" value="1"/>
</dbReference>
<dbReference type="InterPro" id="IPR015590">
    <property type="entry name" value="Aldehyde_DH_dom"/>
</dbReference>
<dbReference type="PATRIC" id="fig|1239307.3.peg.1710"/>
<reference evidence="6 7" key="1">
    <citation type="journal article" date="2014" name="Genome Biol. Evol.">
        <title>Genome degeneration and adaptation in a nascent stage of symbiosis.</title>
        <authorList>
            <person name="Oakeson K.F."/>
            <person name="Gil R."/>
            <person name="Clayton A.L."/>
            <person name="Dunn D.M."/>
            <person name="von Niederhausern A.C."/>
            <person name="Hamil C."/>
            <person name="Aoyagi A."/>
            <person name="Duval B."/>
            <person name="Baca A."/>
            <person name="Silva F.J."/>
            <person name="Vallier A."/>
            <person name="Jackson D.G."/>
            <person name="Latorre A."/>
            <person name="Weiss R.B."/>
            <person name="Heddi A."/>
            <person name="Moya A."/>
            <person name="Dale C."/>
        </authorList>
    </citation>
    <scope>NUCLEOTIDE SEQUENCE [LARGE SCALE GENOMIC DNA]</scope>
    <source>
        <strain evidence="6 7">HS1</strain>
    </source>
</reference>